<dbReference type="AlphaFoldDB" id="A0A450YXX6"/>
<dbReference type="SUPFAM" id="SSF88723">
    <property type="entry name" value="PIN domain-like"/>
    <property type="match status" value="1"/>
</dbReference>
<dbReference type="CDD" id="cd18687">
    <property type="entry name" value="PIN_VapC-like"/>
    <property type="match status" value="1"/>
</dbReference>
<gene>
    <name evidence="1" type="ORF">BECKTC1821E_GA0114239_106315</name>
</gene>
<protein>
    <submittedName>
        <fullName evidence="1">Predicted nucleic acid-binding protein, contains PIN domain</fullName>
    </submittedName>
</protein>
<accession>A0A450YXX6</accession>
<dbReference type="InterPro" id="IPR029060">
    <property type="entry name" value="PIN-like_dom_sf"/>
</dbReference>
<evidence type="ECO:0000313" key="1">
    <source>
        <dbReference type="EMBL" id="VFK46373.1"/>
    </source>
</evidence>
<dbReference type="EMBL" id="CAADFT010000063">
    <property type="protein sequence ID" value="VFK46373.1"/>
    <property type="molecule type" value="Genomic_DNA"/>
</dbReference>
<name>A0A450YXX6_9GAMM</name>
<proteinExistence type="predicted"/>
<reference evidence="1" key="1">
    <citation type="submission" date="2019-02" db="EMBL/GenBank/DDBJ databases">
        <authorList>
            <person name="Gruber-Vodicka R. H."/>
            <person name="Seah K. B. B."/>
        </authorList>
    </citation>
    <scope>NUCLEOTIDE SEQUENCE</scope>
    <source>
        <strain evidence="1">BECK_BZ125</strain>
    </source>
</reference>
<sequence length="159" mass="18234">MKEKVYLDATIPSYYFDRRESLATFAEITRKWWSEMAGEYDLFVSNAVLDELKGGGDYPNKKEIVALASGIPPLPVFDDLKRIVKFYVSNYVMPKTLAGDAMHLAYASYYDVDYLLTWNCNHLANANKRGHIQVINARLGFSTPQIITPLELFKEEKRP</sequence>
<organism evidence="1">
    <name type="scientific">Candidatus Kentrum sp. TC</name>
    <dbReference type="NCBI Taxonomy" id="2126339"/>
    <lineage>
        <taxon>Bacteria</taxon>
        <taxon>Pseudomonadati</taxon>
        <taxon>Pseudomonadota</taxon>
        <taxon>Gammaproteobacteria</taxon>
        <taxon>Candidatus Kentrum</taxon>
    </lineage>
</organism>